<feature type="region of interest" description="Disordered" evidence="2">
    <location>
        <begin position="45"/>
        <end position="70"/>
    </location>
</feature>
<dbReference type="InterPro" id="IPR002126">
    <property type="entry name" value="Cadherin-like_dom"/>
</dbReference>
<dbReference type="SMART" id="SM00736">
    <property type="entry name" value="CADG"/>
    <property type="match status" value="1"/>
</dbReference>
<dbReference type="Pfam" id="PF14252">
    <property type="entry name" value="DUF4347"/>
    <property type="match status" value="1"/>
</dbReference>
<dbReference type="EMBL" id="SDKK01000010">
    <property type="protein sequence ID" value="TYC56561.1"/>
    <property type="molecule type" value="Genomic_DNA"/>
</dbReference>
<proteinExistence type="predicted"/>
<dbReference type="InterPro" id="IPR025592">
    <property type="entry name" value="DUF4347"/>
</dbReference>
<dbReference type="Gene3D" id="2.60.40.10">
    <property type="entry name" value="Immunoglobulins"/>
    <property type="match status" value="8"/>
</dbReference>
<organism evidence="4 5">
    <name type="scientific">Zoogloea oleivorans</name>
    <dbReference type="NCBI Taxonomy" id="1552750"/>
    <lineage>
        <taxon>Bacteria</taxon>
        <taxon>Pseudomonadati</taxon>
        <taxon>Pseudomonadota</taxon>
        <taxon>Betaproteobacteria</taxon>
        <taxon>Rhodocyclales</taxon>
        <taxon>Zoogloeaceae</taxon>
        <taxon>Zoogloea</taxon>
    </lineage>
</organism>
<feature type="domain" description="Cadherin" evidence="3">
    <location>
        <begin position="2447"/>
        <end position="2588"/>
    </location>
</feature>
<dbReference type="InterPro" id="IPR006644">
    <property type="entry name" value="Cadg"/>
</dbReference>
<dbReference type="InterPro" id="IPR015919">
    <property type="entry name" value="Cadherin-like_sf"/>
</dbReference>
<keyword evidence="1" id="KW-0732">Signal</keyword>
<dbReference type="PROSITE" id="PS50268">
    <property type="entry name" value="CADHERIN_2"/>
    <property type="match status" value="2"/>
</dbReference>
<dbReference type="GO" id="GO:0016020">
    <property type="term" value="C:membrane"/>
    <property type="evidence" value="ECO:0007669"/>
    <property type="project" value="InterPro"/>
</dbReference>
<accession>A0A6C2CRQ3</accession>
<dbReference type="InterPro" id="IPR013783">
    <property type="entry name" value="Ig-like_fold"/>
</dbReference>
<dbReference type="OrthoDB" id="6091599at2"/>
<dbReference type="NCBIfam" id="NF033510">
    <property type="entry name" value="Ca_tandemer"/>
    <property type="match status" value="3"/>
</dbReference>
<feature type="compositionally biased region" description="Low complexity" evidence="2">
    <location>
        <begin position="2903"/>
        <end position="2912"/>
    </location>
</feature>
<feature type="region of interest" description="Disordered" evidence="2">
    <location>
        <begin position="2899"/>
        <end position="2922"/>
    </location>
</feature>
<evidence type="ECO:0000256" key="1">
    <source>
        <dbReference type="ARBA" id="ARBA00022729"/>
    </source>
</evidence>
<evidence type="ECO:0000313" key="4">
    <source>
        <dbReference type="EMBL" id="TYC56561.1"/>
    </source>
</evidence>
<protein>
    <submittedName>
        <fullName evidence="4">DUF4347 domain-containing protein</fullName>
    </submittedName>
</protein>
<dbReference type="Pfam" id="PF13205">
    <property type="entry name" value="Big_5"/>
    <property type="match status" value="1"/>
</dbReference>
<dbReference type="RefSeq" id="WP_148579299.1">
    <property type="nucleotide sequence ID" value="NZ_SDKK01000010.1"/>
</dbReference>
<dbReference type="SUPFAM" id="SSF49313">
    <property type="entry name" value="Cadherin-like"/>
    <property type="match status" value="3"/>
</dbReference>
<dbReference type="GO" id="GO:0007156">
    <property type="term" value="P:homophilic cell adhesion via plasma membrane adhesion molecules"/>
    <property type="evidence" value="ECO:0007669"/>
    <property type="project" value="InterPro"/>
</dbReference>
<dbReference type="Proteomes" id="UP000389128">
    <property type="component" value="Unassembled WGS sequence"/>
</dbReference>
<name>A0A6C2CRQ3_9RHOO</name>
<evidence type="ECO:0000256" key="2">
    <source>
        <dbReference type="SAM" id="MobiDB-lite"/>
    </source>
</evidence>
<keyword evidence="5" id="KW-1185">Reference proteome</keyword>
<dbReference type="Gene3D" id="2.60.40.60">
    <property type="entry name" value="Cadherins"/>
    <property type="match status" value="2"/>
</dbReference>
<dbReference type="CDD" id="cd11304">
    <property type="entry name" value="Cadherin_repeat"/>
    <property type="match status" value="2"/>
</dbReference>
<dbReference type="GO" id="GO:0005509">
    <property type="term" value="F:calcium ion binding"/>
    <property type="evidence" value="ECO:0007669"/>
    <property type="project" value="InterPro"/>
</dbReference>
<feature type="region of interest" description="Disordered" evidence="2">
    <location>
        <begin position="1"/>
        <end position="22"/>
    </location>
</feature>
<evidence type="ECO:0000259" key="3">
    <source>
        <dbReference type="PROSITE" id="PS50268"/>
    </source>
</evidence>
<reference evidence="4 5" key="1">
    <citation type="submission" date="2019-01" db="EMBL/GenBank/DDBJ databases">
        <title>Zoogloea oleivorans genome sequencing and assembly.</title>
        <authorList>
            <person name="Tancsics A."/>
            <person name="Farkas M."/>
            <person name="Kriszt B."/>
            <person name="Maroti G."/>
            <person name="Horvath B."/>
        </authorList>
    </citation>
    <scope>NUCLEOTIDE SEQUENCE [LARGE SCALE GENOMIC DNA]</scope>
    <source>
        <strain evidence="4 5">Buc</strain>
    </source>
</reference>
<feature type="domain" description="Cadherin" evidence="3">
    <location>
        <begin position="2620"/>
        <end position="2697"/>
    </location>
</feature>
<evidence type="ECO:0000313" key="5">
    <source>
        <dbReference type="Proteomes" id="UP000389128"/>
    </source>
</evidence>
<gene>
    <name evidence="4" type="ORF">ETQ85_11955</name>
</gene>
<comment type="caution">
    <text evidence="4">The sequence shown here is derived from an EMBL/GenBank/DDBJ whole genome shotgun (WGS) entry which is preliminary data.</text>
</comment>
<feature type="compositionally biased region" description="Low complexity" evidence="2">
    <location>
        <begin position="45"/>
        <end position="57"/>
    </location>
</feature>
<dbReference type="InterPro" id="IPR032812">
    <property type="entry name" value="SbsA_Ig"/>
</dbReference>
<sequence>MSRPANSVARRPLKRAPLRPMALEPRLMFDGAAVDTAAHAVEASAAASTREATASDSSSHDSPHVDAVTTSPPASEIVFITTSTPDWQKLAGNVREGVEVILLDPEQDGVQQVSEALAGRTGITAIHIVSHGADGMIILGNTPLDSDGVTERATELAAWKDHLASGADILLYGCDVASSAQGRSFASLLASTTGADVAASSDTTGAATQGGDWTLEYASGSIEGSSFLTTAGVEAYDARLATVSLSGATGWTAIMFGPSRDPDGDSQAGAADTDIIGDTTHGSLYTAYSDSGTSNTADDYLYFRMRIDNPTSDTNFAGVAIVGMDANGDGRIDLFFSVDGRNNTQAVRLLEPGTGVNLSPSTTSTSPLPTGWLPNNGVYAFNPLNYSVDAVSSTNDPHYGSSTITNPVGTTSATDLTGDGKRDVFISWRVPIADIATVLAKPSPVDRNGVYGPRGATGLAGFTKDTAVKYVSFTQTQPGPINGDLNGVGASYDKNATFAELGAFTTEMSASTPVAASTRLDITDNIAGTANGPVTFTFQFSAGVTGFEAGDITVSGGTASDFTIVDADTYTLVVTPDSDTASGAIQVDVATGAATSGSLPSAAGSATQAYDTLPPSVTIDTPALALSGHPTLSGHTDLPDGTLITVTIDPDNDAATANSVTYKVMASGGIWTLDTATATAASGSLPAAGLVSYSKITASGSDAAGNTGSAVELNRPTVTLLSTGDTTPTVSGTWTNIPGDTLSITVDGTSYTPTIVGNTWSVNVTAALAISPTPYEVIATVTRSGSVTDTSSGEVTITTAPPAILVDIAGGATATGSDTTPIISGTSTNSGGFLVIRLDPNNDGDLSDAVTYSVTPDGSGNWTLDTGTATPISGTRPNGGFIGSTGILATDSSGNVSDTQVLTISTPTVTIGSVTSTATTDTNAQVNNGDAWLNMTEDNSVTISGTATTGFTVHLVIADANGNSLDFNNLAVDGSGNWSTTGANLSSLDSTTLTMTATLAGTSVSATNNAYTHDTIAPRIFITNSSEIKKNGGVIYGGSELANTGLTITIRDATDTSTVGTWTTTTNASGDWTVTTSGNLVSGSSGNIIIKVAPTTAPATDSAKNIVGTAQVSQYVAANAATTSITIGNIATDNIITVSEIGSGLAIGGTTTLTGTGTVTLTIDDGDLDTAVNITTTGSYSGGNWTANLTKTQVQSLLNGQLTVTATATETSGITIMDVALPTLSLLTPTLTISDNIPGSTAGPVTFTFQFSEGVSGFDVGDITVTNGIAGTFTAIDADTYTLVVTPTPNASGDIGIGVNSNVAHGLNTGRGNSDAVASQAFNTTVAAAAPTLDINADALATDVTPLITGTTSLAAGAPIVITIDPDNDATTSNSLTYAATVQSGGTWSLDIGTATPTSGTLPASGLTPWAKITATATNAFGNSTSVTALDTPAVTPTIANTHTATVTGTWMKEAGDVLTVSIEGTAYTVANGKLTINSDNTWTLVTDPLVDGTYDVTASVTRGGLTSPDDVTHSELQIDTLGTVDITGGASISTGDATPLIVGTSTGMPAGSVLTLQLDTDNNGSYDLVYQTVVGAGGAWSVDTASAIPSGGAFPAGGLNGSVPIRATATDPAGNTGLDTQTLIVDITPPQIALTSGSRSPSTQPIITGTTDLPAGGTITLVIDPDNNPATNDSLTYTAIVQSDGTWRVDTANPTANGGSGPTTSYTLGNTLGLTASATDTFGNSADASRPLALDVNAPTVAIHAPLDWNGTPDGSLDASEDDSVVITGTTTGIADGQWLTITLTDGTTTITDTVTVTGNNWTMSSINLSSLAAGTLTVSATHTDSGGSTYTDTASINHVKNSTVAIDRISQDSGVVADFITRDDTIEIFGTATPGAALVVLVKDTGNNVVATFNVTANATTGAWSTTATSPLSAGDYTIDAAVGGTHATRSMTIVSTTPPQLTTSNPADNATGVLESADLTLTFDKAILPGSGTINLYRSSDNSLVESYNVSSGLGSITDINGASLGRLTFGSTTITLNPGSDLISGASYYIKIDGTAVIDQAGNAYVGITDATTLNFQTTGGANALPTLTASAGTTSFTEGADTASTPVVIDNGLTVADTDNATLASATVAITGNLHAAEDSLAFTNDGSTMGNISASYNAGTGVLTLTSSGATATLAQWQAALRSITYTNNADTPDTTDRTVSFTVNDGSADSNSVTRTLSVTAVNDAPSITAPASIAVTEDVAGALTGISFTDVDAGSSSVTVTLSVASGSLAATSGSGVTVSGTASALTLTGSVANINTFIAASAVSFTTASNATSSVTLTVDIDDGGNTGSGGAKADSITVSLLVTAVNDPPAVTTSAGTQAFIEGAGPVAIDSSLTVTDVDNATLASATVAITGNLHAAEDSLAFTNDGSTMGNISASYNAGTGVLTLTSSGATATLAQWQAALRSVTYTNSADTPDTTDRTVSFTVNDGSADSTITTRTLSVADADLDPPLITGPSGAAGAATSTTAITENTTAIATLSANEPVTWALAGDDAARFVIDSDGKLAFATATDYEAPTDLGDTPANNTYVVQVKATDGNGNVATQTITVTVTNVDEVVPLISGPSGTAGDAVSAASIPENASTVATLGASKAVTWQIVGGEDAALFELDPATGSLSFKAAPDFEAPGDGSTAGSNTYLVTVRATDSVGHTAEQTITVTVTDVPEGSRPTQTIAIGAMSRDSGESASDFITADGSAGRTVNGTLSAPLGADEAVELSFDGGNTWVRASTDGTAWQAADPSAHIDNWTIQARVTNIVANLSGPAESRAVTLDTTPPEVPTVNTLDTTSNTPTITGSASVGAGETLRVTVNGLTYTVGDGHLTLTGNTWALRIPAANALPVGTYSIVASLVDAAGNVSTDTGSNELKVADVPPHRPMQPAELPTVAPTPTAPPPPASAPAVTLVDAPLTLVTPASTINLDPIHNDPTGDRQLSSLLTVADQAPGDFGIRTRSEGFPIVVLRTADGSSDNAASNAATLVVNRGIPDVVIEQNGRNFEVPIPNDAFAHSRQDAIINLTIARSDGRPLPGWLQFDPRMGVFRGTAPAGFSGDVEIRVIARDQNGNQVEVVFRIRVGEDGKVIRSSSSATDPARNQPRLEGRAGFSTQLRLAGRGAQITERERLIEQARQLPARKAPAATS</sequence>